<organism evidence="2 3">
    <name type="scientific">Parasediminibacterium paludis</name>
    <dbReference type="NCBI Taxonomy" id="908966"/>
    <lineage>
        <taxon>Bacteria</taxon>
        <taxon>Pseudomonadati</taxon>
        <taxon>Bacteroidota</taxon>
        <taxon>Chitinophagia</taxon>
        <taxon>Chitinophagales</taxon>
        <taxon>Chitinophagaceae</taxon>
        <taxon>Parasediminibacterium</taxon>
    </lineage>
</organism>
<dbReference type="RefSeq" id="WP_379012615.1">
    <property type="nucleotide sequence ID" value="NZ_JBHSDC010000003.1"/>
</dbReference>
<sequence length="131" mass="15110">MKPLIITLFCLIAVFTSIAQEPPKPGVNVQGLKIAYITRELNLTTDEAQKFWPLYFGYFDDLKKAKTESKDNVIAFDEKVLAIKKRYFADFKKVLGTDERANKVFLVDRNFGAIIKKEIQNRQKVLNNPPR</sequence>
<accession>A0ABV8PTL7</accession>
<protein>
    <recommendedName>
        <fullName evidence="4">LTXXQ motif family protein</fullName>
    </recommendedName>
</protein>
<evidence type="ECO:0000256" key="1">
    <source>
        <dbReference type="SAM" id="SignalP"/>
    </source>
</evidence>
<proteinExistence type="predicted"/>
<feature type="signal peptide" evidence="1">
    <location>
        <begin position="1"/>
        <end position="19"/>
    </location>
</feature>
<feature type="chain" id="PRO_5046556327" description="LTXXQ motif family protein" evidence="1">
    <location>
        <begin position="20"/>
        <end position="131"/>
    </location>
</feature>
<evidence type="ECO:0000313" key="2">
    <source>
        <dbReference type="EMBL" id="MFC4231228.1"/>
    </source>
</evidence>
<keyword evidence="1" id="KW-0732">Signal</keyword>
<dbReference type="Proteomes" id="UP001595906">
    <property type="component" value="Unassembled WGS sequence"/>
</dbReference>
<evidence type="ECO:0000313" key="3">
    <source>
        <dbReference type="Proteomes" id="UP001595906"/>
    </source>
</evidence>
<dbReference type="EMBL" id="JBHSDC010000003">
    <property type="protein sequence ID" value="MFC4231228.1"/>
    <property type="molecule type" value="Genomic_DNA"/>
</dbReference>
<reference evidence="3" key="1">
    <citation type="journal article" date="2019" name="Int. J. Syst. Evol. Microbiol.">
        <title>The Global Catalogue of Microorganisms (GCM) 10K type strain sequencing project: providing services to taxonomists for standard genome sequencing and annotation.</title>
        <authorList>
            <consortium name="The Broad Institute Genomics Platform"/>
            <consortium name="The Broad Institute Genome Sequencing Center for Infectious Disease"/>
            <person name="Wu L."/>
            <person name="Ma J."/>
        </authorList>
    </citation>
    <scope>NUCLEOTIDE SEQUENCE [LARGE SCALE GENOMIC DNA]</scope>
    <source>
        <strain evidence="3">CECT 8010</strain>
    </source>
</reference>
<gene>
    <name evidence="2" type="ORF">ACFOW1_04960</name>
</gene>
<evidence type="ECO:0008006" key="4">
    <source>
        <dbReference type="Google" id="ProtNLM"/>
    </source>
</evidence>
<keyword evidence="3" id="KW-1185">Reference proteome</keyword>
<name>A0ABV8PTL7_9BACT</name>
<comment type="caution">
    <text evidence="2">The sequence shown here is derived from an EMBL/GenBank/DDBJ whole genome shotgun (WGS) entry which is preliminary data.</text>
</comment>